<dbReference type="STRING" id="686796.SAMN04488104_10851"/>
<gene>
    <name evidence="1" type="ORF">SAMN04488104_10851</name>
</gene>
<reference evidence="2" key="1">
    <citation type="submission" date="2016-10" db="EMBL/GenBank/DDBJ databases">
        <authorList>
            <person name="Varghese N."/>
            <person name="Submissions S."/>
        </authorList>
    </citation>
    <scope>NUCLEOTIDE SEQUENCE [LARGE SCALE GENOMIC DNA]</scope>
    <source>
        <strain evidence="2">DSM 23095</strain>
    </source>
</reference>
<evidence type="ECO:0000313" key="1">
    <source>
        <dbReference type="EMBL" id="SDD86364.1"/>
    </source>
</evidence>
<dbReference type="Proteomes" id="UP000199060">
    <property type="component" value="Unassembled WGS sequence"/>
</dbReference>
<name>A0A1G6Y790_9BACT</name>
<organism evidence="1 2">
    <name type="scientific">Algoriphagus faecimaris</name>
    <dbReference type="NCBI Taxonomy" id="686796"/>
    <lineage>
        <taxon>Bacteria</taxon>
        <taxon>Pseudomonadati</taxon>
        <taxon>Bacteroidota</taxon>
        <taxon>Cytophagia</taxon>
        <taxon>Cytophagales</taxon>
        <taxon>Cyclobacteriaceae</taxon>
        <taxon>Algoriphagus</taxon>
    </lineage>
</organism>
<dbReference type="RefSeq" id="WP_087941487.1">
    <property type="nucleotide sequence ID" value="NZ_FNAC01000085.1"/>
</dbReference>
<dbReference type="AlphaFoldDB" id="A0A1G6Y790"/>
<dbReference type="OrthoDB" id="1551243at2"/>
<evidence type="ECO:0000313" key="2">
    <source>
        <dbReference type="Proteomes" id="UP000199060"/>
    </source>
</evidence>
<keyword evidence="2" id="KW-1185">Reference proteome</keyword>
<protein>
    <submittedName>
        <fullName evidence="1">Uncharacterized protein</fullName>
    </submittedName>
</protein>
<dbReference type="EMBL" id="FNAC01000085">
    <property type="protein sequence ID" value="SDD86364.1"/>
    <property type="molecule type" value="Genomic_DNA"/>
</dbReference>
<proteinExistence type="predicted"/>
<accession>A0A1G6Y790</accession>
<sequence>MNKTIEFSLSNFPSVPTALRLVPTIDAADTEFTVDLARLYHHYYTDSYGVNPPNPNHANFEYLHFLSAANDFRFLGVGPAASEGKKRNMSMDLGQAFCRYFLYEFCGITYFAHMDKVLDKPAHAAFNGITVKRISKGDAPDYLCSISPDQPFIGEAKGRFSNIAFTSAAFTEWRNQFKRIAIYDSSGSQKKLKGYIVATKFTTDTNRASNKSKVFAEDPETNGDGFLGDSSFGLGRGCIAIHYSRLLSKLGLGLLSSSLEGGFVVPEQLSFTLPVWRCNYEPLKGELFVGGFFSDTEPQMTKTSEGTVIFYPNVLKLGIPTPTFFGVSVKAMKAIRQTCLGKWELLSEIPQLEDTQYRPSNLAWLRDGSISGGLEFFELVGQETF</sequence>